<comment type="caution">
    <text evidence="1">The sequence shown here is derived from an EMBL/GenBank/DDBJ whole genome shotgun (WGS) entry which is preliminary data.</text>
</comment>
<gene>
    <name evidence="1" type="ORF">H4R21_001078</name>
</gene>
<reference evidence="1" key="1">
    <citation type="submission" date="2022-07" db="EMBL/GenBank/DDBJ databases">
        <title>Phylogenomic reconstructions and comparative analyses of Kickxellomycotina fungi.</title>
        <authorList>
            <person name="Reynolds N.K."/>
            <person name="Stajich J.E."/>
            <person name="Barry K."/>
            <person name="Grigoriev I.V."/>
            <person name="Crous P."/>
            <person name="Smith M.E."/>
        </authorList>
    </citation>
    <scope>NUCLEOTIDE SEQUENCE</scope>
    <source>
        <strain evidence="1">BCRC 34780</strain>
    </source>
</reference>
<dbReference type="EMBL" id="JANBUN010000198">
    <property type="protein sequence ID" value="KAJ2805920.1"/>
    <property type="molecule type" value="Genomic_DNA"/>
</dbReference>
<accession>A0ACC1LDG9</accession>
<name>A0ACC1LDG9_9FUNG</name>
<keyword evidence="2" id="KW-1185">Reference proteome</keyword>
<dbReference type="Proteomes" id="UP001140087">
    <property type="component" value="Unassembled WGS sequence"/>
</dbReference>
<evidence type="ECO:0000313" key="2">
    <source>
        <dbReference type="Proteomes" id="UP001140087"/>
    </source>
</evidence>
<protein>
    <submittedName>
        <fullName evidence="1">Uncharacterized protein</fullName>
    </submittedName>
</protein>
<proteinExistence type="predicted"/>
<evidence type="ECO:0000313" key="1">
    <source>
        <dbReference type="EMBL" id="KAJ2805920.1"/>
    </source>
</evidence>
<organism evidence="1 2">
    <name type="scientific">Coemansia helicoidea</name>
    <dbReference type="NCBI Taxonomy" id="1286919"/>
    <lineage>
        <taxon>Eukaryota</taxon>
        <taxon>Fungi</taxon>
        <taxon>Fungi incertae sedis</taxon>
        <taxon>Zoopagomycota</taxon>
        <taxon>Kickxellomycotina</taxon>
        <taxon>Kickxellomycetes</taxon>
        <taxon>Kickxellales</taxon>
        <taxon>Kickxellaceae</taxon>
        <taxon>Coemansia</taxon>
    </lineage>
</organism>
<sequence length="305" mass="33266">MSQYPNAYHSHQKYGGASPQRSQPFIPMAYAAIGGMPGMGGMVQQPAPHSVQPYAFMQAAAAAAAAPGVPQYTQTQQPLPLMGPAPTVSSRVALEPSCVVYLYDAGATMPRPHDAQQVVLADGKVYIEHVPGHNVVFVPSNMGPAAAVAQHVAGSRVTKGRARGATLSKPSNVFFKYRSVKQRELQEAHPRLNQTVISQMVAEHWRAEPPEVKDKFRSIYREEMRKYEQSKRVRRPRAEFGYADAEDAALEAQAPRRSSDPQVLVHEPVELGINPGALASIAPRHRSFTMPADTAQQLGISRLID</sequence>